<dbReference type="SUPFAM" id="SSF82861">
    <property type="entry name" value="Mechanosensitive channel protein MscS (YggB), transmembrane region"/>
    <property type="match status" value="1"/>
</dbReference>
<dbReference type="InterPro" id="IPR011066">
    <property type="entry name" value="MscS_channel_C_sf"/>
</dbReference>
<dbReference type="Gene3D" id="1.10.287.1260">
    <property type="match status" value="1"/>
</dbReference>
<evidence type="ECO:0000313" key="12">
    <source>
        <dbReference type="Proteomes" id="UP000326287"/>
    </source>
</evidence>
<dbReference type="Gene3D" id="3.30.70.100">
    <property type="match status" value="1"/>
</dbReference>
<accession>A0A5P9NPR9</accession>
<comment type="subcellular location">
    <subcellularLocation>
        <location evidence="7">Cell inner membrane</location>
        <topology evidence="7">Multi-pass membrane protein</topology>
    </subcellularLocation>
    <subcellularLocation>
        <location evidence="1">Cell membrane</location>
        <topology evidence="1">Multi-pass membrane protein</topology>
    </subcellularLocation>
</comment>
<comment type="caution">
    <text evidence="7">Lacks conserved residue(s) required for the propagation of feature annotation.</text>
</comment>
<dbReference type="AlphaFoldDB" id="A0A5P9NPR9"/>
<dbReference type="InterPro" id="IPR010920">
    <property type="entry name" value="LSM_dom_sf"/>
</dbReference>
<proteinExistence type="inferred from homology"/>
<feature type="transmembrane region" description="Helical" evidence="7">
    <location>
        <begin position="114"/>
        <end position="132"/>
    </location>
</feature>
<dbReference type="SUPFAM" id="SSF82689">
    <property type="entry name" value="Mechanosensitive channel protein MscS (YggB), C-terminal domain"/>
    <property type="match status" value="1"/>
</dbReference>
<organism evidence="11 12">
    <name type="scientific">Halioglobus maricola</name>
    <dbReference type="NCBI Taxonomy" id="2601894"/>
    <lineage>
        <taxon>Bacteria</taxon>
        <taxon>Pseudomonadati</taxon>
        <taxon>Pseudomonadota</taxon>
        <taxon>Gammaproteobacteria</taxon>
        <taxon>Cellvibrionales</taxon>
        <taxon>Halieaceae</taxon>
        <taxon>Halioglobus</taxon>
    </lineage>
</organism>
<evidence type="ECO:0000256" key="2">
    <source>
        <dbReference type="ARBA" id="ARBA00008017"/>
    </source>
</evidence>
<sequence length="372" mass="40893">MLYLQSEALVGRIEYVGAVLGELSQRIAKDPSNADLGAARMDMARQQELDLSHLEQLIDLLVRMGDEPDAYKEVLLAQGQGIKVSALESGVLLSLLKSGWASVKESLTDNAPDILFRIFLFILVMVVFRYLSRLTKSAVKAACDRPGNDMSTLLKDVMVSVCGGTVLVLGFLIALSQIGISLGPMLAGLGVAGFVVGFALQDTLGNFAAGGMILLYRPYDVDDFVEVAGASGLVKKMSLVSTTITTFDNQTLVVPNSKIWGDVIKNVTAQKVRRVDLVFGISYTDDIAKAEQVLAAVLEDHDMILEKPEAMVKLHELADSSVNFIVRPWVRTADYWDVYWDVTREVKMRFDREGISIPFPQTDVHLYPQQES</sequence>
<dbReference type="PANTHER" id="PTHR30221">
    <property type="entry name" value="SMALL-CONDUCTANCE MECHANOSENSITIVE CHANNEL"/>
    <property type="match status" value="1"/>
</dbReference>
<feature type="domain" description="Mechanosensitive ion channel MscS" evidence="8">
    <location>
        <begin position="202"/>
        <end position="268"/>
    </location>
</feature>
<comment type="function">
    <text evidence="7">Mechanosensitive channel that participates in the regulation of osmotic pressure changes within the cell, opening in response to stretch forces in the membrane lipid bilayer, without the need for other proteins. Contributes to normal resistance to hypoosmotic shock. Forms an ion channel of 1.0 nanosiemens conductance with a slight preference for anions.</text>
</comment>
<keyword evidence="4 7" id="KW-0812">Transmembrane</keyword>
<dbReference type="InterPro" id="IPR006685">
    <property type="entry name" value="MscS_channel_2nd"/>
</dbReference>
<reference evidence="11 12" key="1">
    <citation type="submission" date="2019-02" db="EMBL/GenBank/DDBJ databases">
        <authorList>
            <person name="Li S.-H."/>
        </authorList>
    </citation>
    <scope>NUCLEOTIDE SEQUENCE [LARGE SCALE GENOMIC DNA]</scope>
    <source>
        <strain evidence="11 12">IMCC14385</strain>
    </source>
</reference>
<dbReference type="Pfam" id="PF21082">
    <property type="entry name" value="MS_channel_3rd"/>
    <property type="match status" value="1"/>
</dbReference>
<dbReference type="InterPro" id="IPR023408">
    <property type="entry name" value="MscS_beta-dom_sf"/>
</dbReference>
<feature type="transmembrane region" description="Helical" evidence="7">
    <location>
        <begin position="180"/>
        <end position="200"/>
    </location>
</feature>
<evidence type="ECO:0000259" key="10">
    <source>
        <dbReference type="Pfam" id="PF21088"/>
    </source>
</evidence>
<dbReference type="KEGG" id="halc:EY643_08305"/>
<keyword evidence="12" id="KW-1185">Reference proteome</keyword>
<comment type="subunit">
    <text evidence="7">Homoheptamer.</text>
</comment>
<feature type="domain" description="Mechanosensitive ion channel MscS C-terminal" evidence="9">
    <location>
        <begin position="275"/>
        <end position="357"/>
    </location>
</feature>
<keyword evidence="7" id="KW-0997">Cell inner membrane</keyword>
<evidence type="ECO:0000256" key="7">
    <source>
        <dbReference type="RuleBase" id="RU369025"/>
    </source>
</evidence>
<dbReference type="InterPro" id="IPR049278">
    <property type="entry name" value="MS_channel_C"/>
</dbReference>
<evidence type="ECO:0000256" key="4">
    <source>
        <dbReference type="ARBA" id="ARBA00022692"/>
    </source>
</evidence>
<evidence type="ECO:0000259" key="8">
    <source>
        <dbReference type="Pfam" id="PF00924"/>
    </source>
</evidence>
<feature type="transmembrane region" description="Helical" evidence="7">
    <location>
        <begin position="153"/>
        <end position="174"/>
    </location>
</feature>
<dbReference type="Pfam" id="PF21088">
    <property type="entry name" value="MS_channel_1st"/>
    <property type="match status" value="1"/>
</dbReference>
<dbReference type="EMBL" id="CP036422">
    <property type="protein sequence ID" value="QFU77820.1"/>
    <property type="molecule type" value="Genomic_DNA"/>
</dbReference>
<dbReference type="PANTHER" id="PTHR30221:SF1">
    <property type="entry name" value="SMALL-CONDUCTANCE MECHANOSENSITIVE CHANNEL"/>
    <property type="match status" value="1"/>
</dbReference>
<evidence type="ECO:0000256" key="5">
    <source>
        <dbReference type="ARBA" id="ARBA00022989"/>
    </source>
</evidence>
<keyword evidence="5 7" id="KW-1133">Transmembrane helix</keyword>
<evidence type="ECO:0000256" key="1">
    <source>
        <dbReference type="ARBA" id="ARBA00004651"/>
    </source>
</evidence>
<evidence type="ECO:0000256" key="3">
    <source>
        <dbReference type="ARBA" id="ARBA00022475"/>
    </source>
</evidence>
<dbReference type="InterPro" id="IPR049142">
    <property type="entry name" value="MS_channel_1st"/>
</dbReference>
<evidence type="ECO:0000256" key="6">
    <source>
        <dbReference type="ARBA" id="ARBA00023136"/>
    </source>
</evidence>
<dbReference type="Proteomes" id="UP000326287">
    <property type="component" value="Chromosome"/>
</dbReference>
<keyword evidence="7" id="KW-0813">Transport</keyword>
<keyword evidence="7" id="KW-0406">Ion transport</keyword>
<dbReference type="Pfam" id="PF00924">
    <property type="entry name" value="MS_channel_2nd"/>
    <property type="match status" value="1"/>
</dbReference>
<dbReference type="Gene3D" id="2.30.30.60">
    <property type="match status" value="1"/>
</dbReference>
<gene>
    <name evidence="11" type="ORF">EY643_08305</name>
</gene>
<keyword evidence="3" id="KW-1003">Cell membrane</keyword>
<dbReference type="GO" id="GO:0008381">
    <property type="term" value="F:mechanosensitive monoatomic ion channel activity"/>
    <property type="evidence" value="ECO:0007669"/>
    <property type="project" value="InterPro"/>
</dbReference>
<dbReference type="InterPro" id="IPR045275">
    <property type="entry name" value="MscS_archaea/bacteria_type"/>
</dbReference>
<keyword evidence="6 7" id="KW-0472">Membrane</keyword>
<evidence type="ECO:0000259" key="9">
    <source>
        <dbReference type="Pfam" id="PF21082"/>
    </source>
</evidence>
<protein>
    <recommendedName>
        <fullName evidence="7">Small-conductance mechanosensitive channel</fullName>
    </recommendedName>
</protein>
<keyword evidence="7" id="KW-0407">Ion channel</keyword>
<dbReference type="InterPro" id="IPR011014">
    <property type="entry name" value="MscS_channel_TM-2"/>
</dbReference>
<dbReference type="GO" id="GO:0005886">
    <property type="term" value="C:plasma membrane"/>
    <property type="evidence" value="ECO:0007669"/>
    <property type="project" value="UniProtKB-SubCell"/>
</dbReference>
<feature type="domain" description="Mechanosensitive ion channel transmembrane helices 2/3" evidence="10">
    <location>
        <begin position="166"/>
        <end position="201"/>
    </location>
</feature>
<dbReference type="SUPFAM" id="SSF50182">
    <property type="entry name" value="Sm-like ribonucleoproteins"/>
    <property type="match status" value="1"/>
</dbReference>
<comment type="similarity">
    <text evidence="2 7">Belongs to the MscS (TC 1.A.23) family.</text>
</comment>
<evidence type="ECO:0000313" key="11">
    <source>
        <dbReference type="EMBL" id="QFU77820.1"/>
    </source>
</evidence>
<name>A0A5P9NPR9_9GAMM</name>
<dbReference type="OrthoDB" id="9809206at2"/>